<keyword evidence="2" id="KW-1185">Reference proteome</keyword>
<name>A0ABX0RQ97_9GAMM</name>
<comment type="caution">
    <text evidence="1">The sequence shown here is derived from an EMBL/GenBank/DDBJ whole genome shotgun (WGS) entry which is preliminary data.</text>
</comment>
<dbReference type="RefSeq" id="WP_166933451.1">
    <property type="nucleotide sequence ID" value="NZ_VWXC01000007.1"/>
</dbReference>
<organism evidence="1 2">
    <name type="scientific">Candidatus Pantoea communis</name>
    <dbReference type="NCBI Taxonomy" id="2608354"/>
    <lineage>
        <taxon>Bacteria</taxon>
        <taxon>Pseudomonadati</taxon>
        <taxon>Pseudomonadota</taxon>
        <taxon>Gammaproteobacteria</taxon>
        <taxon>Enterobacterales</taxon>
        <taxon>Erwiniaceae</taxon>
        <taxon>Pantoea</taxon>
    </lineage>
</organism>
<dbReference type="EMBL" id="VWXC01000007">
    <property type="protein sequence ID" value="NIG19264.1"/>
    <property type="molecule type" value="Genomic_DNA"/>
</dbReference>
<dbReference type="Proteomes" id="UP001515780">
    <property type="component" value="Unassembled WGS sequence"/>
</dbReference>
<evidence type="ECO:0000313" key="1">
    <source>
        <dbReference type="EMBL" id="NIG19264.1"/>
    </source>
</evidence>
<reference evidence="1 2" key="1">
    <citation type="journal article" date="2019" name="bioRxiv">
        <title>Bacteria contribute to plant secondary compound degradation in a generalist herbivore system.</title>
        <authorList>
            <person name="Francoeur C.B."/>
            <person name="Khadempour L."/>
            <person name="Moreira-Soto R.D."/>
            <person name="Gotting K."/>
            <person name="Book A.J."/>
            <person name="Pinto-Tomas A.A."/>
            <person name="Keefover-Ring K."/>
            <person name="Currie C.R."/>
        </authorList>
    </citation>
    <scope>NUCLEOTIDE SEQUENCE [LARGE SCALE GENOMIC DNA]</scope>
    <source>
        <strain evidence="1">Al-1710</strain>
    </source>
</reference>
<evidence type="ECO:0000313" key="2">
    <source>
        <dbReference type="Proteomes" id="UP001515780"/>
    </source>
</evidence>
<gene>
    <name evidence="1" type="ORF">F3J37_11340</name>
</gene>
<proteinExistence type="predicted"/>
<sequence>MRIPPNEHDLHAYVDNQLNDHERAIIERYIAQQPQIARQVQTWQWEARHLRTALSEFQLPLLPERLDPAFIRARHVQRSRLRLKLAACFVLCVGLSSAGGWQMHDWRNQNVAPMGDAIEAYKLMVVDGSIGADVVQHQPDTLNNWLNQHVGSDARLPDLQSAGFSPVSGRLFATEQGAAAMVLYQDTSGHTISFYLRQPDSRHPLLKSGQRTDHGLQARYGSCHGLNYAMVGTVKNLSNPKLELIINTLT</sequence>
<accession>A0ABX0RQ97</accession>
<protein>
    <submittedName>
        <fullName evidence="1">Anti-sigma factor</fullName>
    </submittedName>
</protein>